<dbReference type="Proteomes" id="UP001166585">
    <property type="component" value="Unassembled WGS sequence"/>
</dbReference>
<reference evidence="1" key="1">
    <citation type="submission" date="2021-05" db="EMBL/GenBank/DDBJ databases">
        <authorList>
            <person name="Sun Q."/>
            <person name="Inoue M."/>
        </authorList>
    </citation>
    <scope>NUCLEOTIDE SEQUENCE</scope>
    <source>
        <strain evidence="1">VKM B-3255</strain>
    </source>
</reference>
<dbReference type="PIRSF" id="PIRSF030820">
    <property type="entry name" value="UCP030820"/>
    <property type="match status" value="1"/>
</dbReference>
<name>A0ABS5R2K0_9HYPH</name>
<gene>
    <name evidence="1" type="ORF">KIP89_02045</name>
</gene>
<keyword evidence="2" id="KW-1185">Reference proteome</keyword>
<sequence length="175" mass="19478">MPLIENGQIIEDRFVRVTDEDALPEGVPVLIGTDRFLKEAAALKGRQAPVGIIWPNNRPIAEIAPYLDQLSLIALNFPSFRDGRAYSQARLLRERLGWTGPLRAIGNVLRDQFLLMERSGFDQVDAVKAADADAFDEAVHRYTVFYQPATPDERPSLLRQRLGRTVSGVPAGVPK</sequence>
<dbReference type="EMBL" id="JAHCQH010000012">
    <property type="protein sequence ID" value="MBS9475881.1"/>
    <property type="molecule type" value="Genomic_DNA"/>
</dbReference>
<evidence type="ECO:0000313" key="2">
    <source>
        <dbReference type="Proteomes" id="UP001166585"/>
    </source>
</evidence>
<accession>A0ABS5R2K0</accession>
<dbReference type="Pfam" id="PF06073">
    <property type="entry name" value="DUF934"/>
    <property type="match status" value="1"/>
</dbReference>
<dbReference type="InterPro" id="IPR008318">
    <property type="entry name" value="UCP030820"/>
</dbReference>
<dbReference type="RefSeq" id="WP_213753750.1">
    <property type="nucleotide sequence ID" value="NZ_JAHCQH010000012.1"/>
</dbReference>
<protein>
    <submittedName>
        <fullName evidence="1">DUF934 domain-containing protein</fullName>
    </submittedName>
</protein>
<organism evidence="1 2">
    <name type="scientific">Ancylobacter radicis</name>
    <dbReference type="NCBI Taxonomy" id="2836179"/>
    <lineage>
        <taxon>Bacteria</taxon>
        <taxon>Pseudomonadati</taxon>
        <taxon>Pseudomonadota</taxon>
        <taxon>Alphaproteobacteria</taxon>
        <taxon>Hyphomicrobiales</taxon>
        <taxon>Xanthobacteraceae</taxon>
        <taxon>Ancylobacter</taxon>
    </lineage>
</organism>
<comment type="caution">
    <text evidence="1">The sequence shown here is derived from an EMBL/GenBank/DDBJ whole genome shotgun (WGS) entry which is preliminary data.</text>
</comment>
<evidence type="ECO:0000313" key="1">
    <source>
        <dbReference type="EMBL" id="MBS9475881.1"/>
    </source>
</evidence>
<proteinExistence type="predicted"/>